<accession>A0AAD6PTC9</accession>
<keyword evidence="7" id="KW-0408">Iron</keyword>
<dbReference type="PANTHER" id="PTHR10869">
    <property type="entry name" value="PROLYL 4-HYDROXYLASE ALPHA SUBUNIT"/>
    <property type="match status" value="1"/>
</dbReference>
<keyword evidence="9" id="KW-0732">Signal</keyword>
<dbReference type="Pfam" id="PF13640">
    <property type="entry name" value="2OG-FeII_Oxy_3"/>
    <property type="match status" value="1"/>
</dbReference>
<evidence type="ECO:0000313" key="12">
    <source>
        <dbReference type="Proteomes" id="UP001164929"/>
    </source>
</evidence>
<keyword evidence="12" id="KW-1185">Reference proteome</keyword>
<keyword evidence="4" id="KW-0223">Dioxygenase</keyword>
<dbReference type="EMBL" id="JAQIZT010000017">
    <property type="protein sequence ID" value="KAJ6958842.1"/>
    <property type="molecule type" value="Genomic_DNA"/>
</dbReference>
<dbReference type="GO" id="GO:0004656">
    <property type="term" value="F:procollagen-proline 4-dioxygenase activity"/>
    <property type="evidence" value="ECO:0007669"/>
    <property type="project" value="UniProtKB-EC"/>
</dbReference>
<dbReference type="PANTHER" id="PTHR10869:SF238">
    <property type="entry name" value="PROLYL 4-HYDROXYLASE 6-RELATED"/>
    <property type="match status" value="1"/>
</dbReference>
<evidence type="ECO:0000256" key="5">
    <source>
        <dbReference type="ARBA" id="ARBA00022968"/>
    </source>
</evidence>
<evidence type="ECO:0000256" key="8">
    <source>
        <dbReference type="ARBA" id="ARBA00049169"/>
    </source>
</evidence>
<keyword evidence="3" id="KW-0479">Metal-binding</keyword>
<dbReference type="GO" id="GO:0005789">
    <property type="term" value="C:endoplasmic reticulum membrane"/>
    <property type="evidence" value="ECO:0007669"/>
    <property type="project" value="UniProtKB-SubCell"/>
</dbReference>
<reference evidence="11" key="1">
    <citation type="journal article" date="2023" name="Mol. Ecol. Resour.">
        <title>Chromosome-level genome assembly of a triploid poplar Populus alba 'Berolinensis'.</title>
        <authorList>
            <person name="Chen S."/>
            <person name="Yu Y."/>
            <person name="Wang X."/>
            <person name="Wang S."/>
            <person name="Zhang T."/>
            <person name="Zhou Y."/>
            <person name="He R."/>
            <person name="Meng N."/>
            <person name="Wang Y."/>
            <person name="Liu W."/>
            <person name="Liu Z."/>
            <person name="Liu J."/>
            <person name="Guo Q."/>
            <person name="Huang H."/>
            <person name="Sederoff R.R."/>
            <person name="Wang G."/>
            <person name="Qu G."/>
            <person name="Chen S."/>
        </authorList>
    </citation>
    <scope>NUCLEOTIDE SEQUENCE</scope>
    <source>
        <strain evidence="11">SC-2020</strain>
    </source>
</reference>
<feature type="signal peptide" evidence="9">
    <location>
        <begin position="1"/>
        <end position="25"/>
    </location>
</feature>
<keyword evidence="5" id="KW-0735">Signal-anchor</keyword>
<comment type="catalytic activity">
    <reaction evidence="8">
        <text>L-prolyl-[collagen] + 2-oxoglutarate + O2 = trans-4-hydroxy-L-prolyl-[collagen] + succinate + CO2</text>
        <dbReference type="Rhea" id="RHEA:18945"/>
        <dbReference type="Rhea" id="RHEA-COMP:11676"/>
        <dbReference type="Rhea" id="RHEA-COMP:11680"/>
        <dbReference type="ChEBI" id="CHEBI:15379"/>
        <dbReference type="ChEBI" id="CHEBI:16526"/>
        <dbReference type="ChEBI" id="CHEBI:16810"/>
        <dbReference type="ChEBI" id="CHEBI:30031"/>
        <dbReference type="ChEBI" id="CHEBI:50342"/>
        <dbReference type="ChEBI" id="CHEBI:61965"/>
        <dbReference type="EC" id="1.14.11.2"/>
    </reaction>
</comment>
<feature type="domain" description="Prolyl 4-hydroxylase alpha subunit" evidence="10">
    <location>
        <begin position="81"/>
        <end position="285"/>
    </location>
</feature>
<comment type="cofactor">
    <cofactor evidence="1">
        <name>L-ascorbate</name>
        <dbReference type="ChEBI" id="CHEBI:38290"/>
    </cofactor>
</comment>
<protein>
    <recommendedName>
        <fullName evidence="10">Prolyl 4-hydroxylase alpha subunit domain-containing protein</fullName>
    </recommendedName>
</protein>
<feature type="chain" id="PRO_5041898780" description="Prolyl 4-hydroxylase alpha subunit domain-containing protein" evidence="9">
    <location>
        <begin position="26"/>
        <end position="302"/>
    </location>
</feature>
<dbReference type="InterPro" id="IPR045054">
    <property type="entry name" value="P4HA-like"/>
</dbReference>
<proteinExistence type="predicted"/>
<sequence>MKSPYFLMVSLCLLPLLVFPPLSYASVETYVLMNLAFIWNRTNCMYGGYLLTDFSVIIRSKTGAFTKAFDPTRAAQLSWQPRAFVYKGFLSDEECDHLIDLGKLVKSMVANDETGESMESQERTSSGMFIFKTEVRTQTAALAMYHPLILVSDLQLCGLCFQLFRMKLLMVLRPGLLPGLSSQKKMGSRFRYYATSMARNTKHIIDYFVDKANQEEGGHRAATVLMYLSDVKKGGETVFPTSEAKGSQAKDESCLHPDATPDPASLHASCPVIEGEKWSATKWIHVRSFSEPVKQTKMGKLY</sequence>
<dbReference type="InterPro" id="IPR044862">
    <property type="entry name" value="Pro_4_hyd_alph_FE2OG_OXY"/>
</dbReference>
<evidence type="ECO:0000256" key="3">
    <source>
        <dbReference type="ARBA" id="ARBA00022723"/>
    </source>
</evidence>
<dbReference type="GO" id="GO:0005506">
    <property type="term" value="F:iron ion binding"/>
    <property type="evidence" value="ECO:0007669"/>
    <property type="project" value="InterPro"/>
</dbReference>
<evidence type="ECO:0000256" key="1">
    <source>
        <dbReference type="ARBA" id="ARBA00001961"/>
    </source>
</evidence>
<gene>
    <name evidence="11" type="ORF">NC653_037184</name>
</gene>
<dbReference type="Gene3D" id="2.60.120.620">
    <property type="entry name" value="q2cbj1_9rhob like domain"/>
    <property type="match status" value="1"/>
</dbReference>
<evidence type="ECO:0000313" key="11">
    <source>
        <dbReference type="EMBL" id="KAJ6958842.1"/>
    </source>
</evidence>
<evidence type="ECO:0000256" key="7">
    <source>
        <dbReference type="ARBA" id="ARBA00023004"/>
    </source>
</evidence>
<evidence type="ECO:0000256" key="4">
    <source>
        <dbReference type="ARBA" id="ARBA00022964"/>
    </source>
</evidence>
<comment type="subcellular location">
    <subcellularLocation>
        <location evidence="2">Endoplasmic reticulum membrane</location>
        <topology evidence="2">Single-pass type II membrane protein</topology>
    </subcellularLocation>
</comment>
<evidence type="ECO:0000256" key="9">
    <source>
        <dbReference type="SAM" id="SignalP"/>
    </source>
</evidence>
<name>A0AAD6PTC9_9ROSI</name>
<dbReference type="AlphaFoldDB" id="A0AAD6PTC9"/>
<evidence type="ECO:0000256" key="6">
    <source>
        <dbReference type="ARBA" id="ARBA00023002"/>
    </source>
</evidence>
<keyword evidence="6" id="KW-0560">Oxidoreductase</keyword>
<comment type="caution">
    <text evidence="11">The sequence shown here is derived from an EMBL/GenBank/DDBJ whole genome shotgun (WGS) entry which is preliminary data.</text>
</comment>
<dbReference type="GO" id="GO:0031418">
    <property type="term" value="F:L-ascorbic acid binding"/>
    <property type="evidence" value="ECO:0007669"/>
    <property type="project" value="InterPro"/>
</dbReference>
<evidence type="ECO:0000256" key="2">
    <source>
        <dbReference type="ARBA" id="ARBA00004648"/>
    </source>
</evidence>
<dbReference type="InterPro" id="IPR006620">
    <property type="entry name" value="Pro_4_hyd_alph"/>
</dbReference>
<dbReference type="SMART" id="SM00702">
    <property type="entry name" value="P4Hc"/>
    <property type="match status" value="1"/>
</dbReference>
<keyword evidence="5" id="KW-0812">Transmembrane</keyword>
<organism evidence="11 12">
    <name type="scientific">Populus alba x Populus x berolinensis</name>
    <dbReference type="NCBI Taxonomy" id="444605"/>
    <lineage>
        <taxon>Eukaryota</taxon>
        <taxon>Viridiplantae</taxon>
        <taxon>Streptophyta</taxon>
        <taxon>Embryophyta</taxon>
        <taxon>Tracheophyta</taxon>
        <taxon>Spermatophyta</taxon>
        <taxon>Magnoliopsida</taxon>
        <taxon>eudicotyledons</taxon>
        <taxon>Gunneridae</taxon>
        <taxon>Pentapetalae</taxon>
        <taxon>rosids</taxon>
        <taxon>fabids</taxon>
        <taxon>Malpighiales</taxon>
        <taxon>Salicaceae</taxon>
        <taxon>Saliceae</taxon>
        <taxon>Populus</taxon>
    </lineage>
</organism>
<evidence type="ECO:0000259" key="10">
    <source>
        <dbReference type="SMART" id="SM00702"/>
    </source>
</evidence>
<dbReference type="Proteomes" id="UP001164929">
    <property type="component" value="Chromosome 17"/>
</dbReference>